<dbReference type="GO" id="GO:0005524">
    <property type="term" value="F:ATP binding"/>
    <property type="evidence" value="ECO:0007669"/>
    <property type="project" value="UniProtKB-KW"/>
</dbReference>
<dbReference type="GO" id="GO:0005886">
    <property type="term" value="C:plasma membrane"/>
    <property type="evidence" value="ECO:0007669"/>
    <property type="project" value="TreeGrafter"/>
</dbReference>
<proteinExistence type="inferred from homology"/>
<dbReference type="FunFam" id="3.30.450.90:FF:000001">
    <property type="entry name" value="Type II secretion system ATPase GspE"/>
    <property type="match status" value="1"/>
</dbReference>
<dbReference type="PROSITE" id="PS00662">
    <property type="entry name" value="T2SP_E"/>
    <property type="match status" value="1"/>
</dbReference>
<dbReference type="SUPFAM" id="SSF160246">
    <property type="entry name" value="EspE N-terminal domain-like"/>
    <property type="match status" value="1"/>
</dbReference>
<dbReference type="Gene3D" id="3.40.50.300">
    <property type="entry name" value="P-loop containing nucleotide triphosphate hydrolases"/>
    <property type="match status" value="1"/>
</dbReference>
<organism evidence="5 6">
    <name type="scientific">Posidoniimonas corsicana</name>
    <dbReference type="NCBI Taxonomy" id="1938618"/>
    <lineage>
        <taxon>Bacteria</taxon>
        <taxon>Pseudomonadati</taxon>
        <taxon>Planctomycetota</taxon>
        <taxon>Planctomycetia</taxon>
        <taxon>Pirellulales</taxon>
        <taxon>Lacipirellulaceae</taxon>
        <taxon>Posidoniimonas</taxon>
    </lineage>
</organism>
<evidence type="ECO:0000256" key="3">
    <source>
        <dbReference type="ARBA" id="ARBA00022840"/>
    </source>
</evidence>
<dbReference type="SUPFAM" id="SSF52540">
    <property type="entry name" value="P-loop containing nucleoside triphosphate hydrolases"/>
    <property type="match status" value="1"/>
</dbReference>
<dbReference type="SMART" id="SM00382">
    <property type="entry name" value="AAA"/>
    <property type="match status" value="1"/>
</dbReference>
<dbReference type="InterPro" id="IPR001482">
    <property type="entry name" value="T2SS/T4SS_dom"/>
</dbReference>
<evidence type="ECO:0000256" key="1">
    <source>
        <dbReference type="ARBA" id="ARBA00006611"/>
    </source>
</evidence>
<keyword evidence="3" id="KW-0067">ATP-binding</keyword>
<dbReference type="FunFam" id="3.40.50.300:FF:000398">
    <property type="entry name" value="Type IV pilus assembly ATPase PilB"/>
    <property type="match status" value="1"/>
</dbReference>
<dbReference type="EMBL" id="SIHJ01000001">
    <property type="protein sequence ID" value="TWT35921.1"/>
    <property type="molecule type" value="Genomic_DNA"/>
</dbReference>
<dbReference type="RefSeq" id="WP_197531123.1">
    <property type="nucleotide sequence ID" value="NZ_SIHJ01000001.1"/>
</dbReference>
<dbReference type="PANTHER" id="PTHR30258">
    <property type="entry name" value="TYPE II SECRETION SYSTEM PROTEIN GSPE-RELATED"/>
    <property type="match status" value="1"/>
</dbReference>
<dbReference type="InterPro" id="IPR027417">
    <property type="entry name" value="P-loop_NTPase"/>
</dbReference>
<name>A0A5C5VCC5_9BACT</name>
<dbReference type="CDD" id="cd01129">
    <property type="entry name" value="PulE-GspE-like"/>
    <property type="match status" value="1"/>
</dbReference>
<keyword evidence="6" id="KW-1185">Reference proteome</keyword>
<dbReference type="Pfam" id="PF00437">
    <property type="entry name" value="T2SSE"/>
    <property type="match status" value="1"/>
</dbReference>
<keyword evidence="2" id="KW-0547">Nucleotide-binding</keyword>
<gene>
    <name evidence="5" type="primary">epsE_2</name>
    <name evidence="5" type="ORF">KOR34_08180</name>
</gene>
<dbReference type="Gene3D" id="3.30.450.90">
    <property type="match status" value="1"/>
</dbReference>
<dbReference type="InterPro" id="IPR003593">
    <property type="entry name" value="AAA+_ATPase"/>
</dbReference>
<protein>
    <submittedName>
        <fullName evidence="5">Type II secretion system protein E</fullName>
    </submittedName>
</protein>
<evidence type="ECO:0000256" key="2">
    <source>
        <dbReference type="ARBA" id="ARBA00022741"/>
    </source>
</evidence>
<evidence type="ECO:0000313" key="6">
    <source>
        <dbReference type="Proteomes" id="UP000316714"/>
    </source>
</evidence>
<dbReference type="Proteomes" id="UP000316714">
    <property type="component" value="Unassembled WGS sequence"/>
</dbReference>
<dbReference type="Pfam" id="PF05157">
    <property type="entry name" value="MshEN"/>
    <property type="match status" value="1"/>
</dbReference>
<dbReference type="PANTHER" id="PTHR30258:SF2">
    <property type="entry name" value="COMG OPERON PROTEIN 1"/>
    <property type="match status" value="1"/>
</dbReference>
<dbReference type="Gene3D" id="3.30.300.160">
    <property type="entry name" value="Type II secretion system, protein E, N-terminal domain"/>
    <property type="match status" value="1"/>
</dbReference>
<dbReference type="InterPro" id="IPR037257">
    <property type="entry name" value="T2SS_E_N_sf"/>
</dbReference>
<dbReference type="InterPro" id="IPR007831">
    <property type="entry name" value="T2SS_GspE_N"/>
</dbReference>
<comment type="similarity">
    <text evidence="1">Belongs to the GSP E family.</text>
</comment>
<sequence>MRLGEQLLSSGKITQAELEAALSEQHGGQRLGETLVKLGFVEEADLLPFLAEQFGVPHAQLREGIVDPAAARLITRPLAEQIKCLGLFRVNGELTVAMSNPRDLVDIDKIEQHTGLRVRPVLGLEAAITDFLGRVYGEGFQVETVTADMEEGAVSLNDEAIELDLEGLSSAVDESPVINLVNYILLQAVRQRASDIHIEPGARTTAVRYRIDGMLREVLRPRREFHPALVSRLKVMAKMDIAEHRLPQDGRIHVVVDRREVDVRASTLPTVLGEKVVLRILDRGGVTFRLDELGIPDHQLGSLKSMLDRPHGLILATGPTGSGKTTTLYSAIELIKSVERNIVTVEDPVEYRLDLINQVHVNTAASLTFARALRSILRQDPDVIMIGEIRDLETAETAVQAALTGHLVLSTLHTNDAASAVTRLVDMGVAPFKVAASLLGVVAQRLLRKVCPNCRGSYYPPPITLDAINYAGDRSRQFSRGAGCDRCYDTGCQGRVGVYEMLPITRPLRELISSGASLDALRDFSKESGFATLLDQGLVAAEEGIVSLEEVVRVIAGD</sequence>
<comment type="caution">
    <text evidence="5">The sequence shown here is derived from an EMBL/GenBank/DDBJ whole genome shotgun (WGS) entry which is preliminary data.</text>
</comment>
<evidence type="ECO:0000313" key="5">
    <source>
        <dbReference type="EMBL" id="TWT35921.1"/>
    </source>
</evidence>
<dbReference type="GO" id="GO:0016887">
    <property type="term" value="F:ATP hydrolysis activity"/>
    <property type="evidence" value="ECO:0007669"/>
    <property type="project" value="TreeGrafter"/>
</dbReference>
<evidence type="ECO:0000259" key="4">
    <source>
        <dbReference type="PROSITE" id="PS00662"/>
    </source>
</evidence>
<dbReference type="AlphaFoldDB" id="A0A5C5VCC5"/>
<feature type="domain" description="Bacterial type II secretion system protein E" evidence="4">
    <location>
        <begin position="377"/>
        <end position="391"/>
    </location>
</feature>
<reference evidence="5 6" key="1">
    <citation type="submission" date="2019-02" db="EMBL/GenBank/DDBJ databases">
        <title>Deep-cultivation of Planctomycetes and their phenomic and genomic characterization uncovers novel biology.</title>
        <authorList>
            <person name="Wiegand S."/>
            <person name="Jogler M."/>
            <person name="Boedeker C."/>
            <person name="Pinto D."/>
            <person name="Vollmers J."/>
            <person name="Rivas-Marin E."/>
            <person name="Kohn T."/>
            <person name="Peeters S.H."/>
            <person name="Heuer A."/>
            <person name="Rast P."/>
            <person name="Oberbeckmann S."/>
            <person name="Bunk B."/>
            <person name="Jeske O."/>
            <person name="Meyerdierks A."/>
            <person name="Storesund J.E."/>
            <person name="Kallscheuer N."/>
            <person name="Luecker S."/>
            <person name="Lage O.M."/>
            <person name="Pohl T."/>
            <person name="Merkel B.J."/>
            <person name="Hornburger P."/>
            <person name="Mueller R.-W."/>
            <person name="Bruemmer F."/>
            <person name="Labrenz M."/>
            <person name="Spormann A.M."/>
            <person name="Op Den Camp H."/>
            <person name="Overmann J."/>
            <person name="Amann R."/>
            <person name="Jetten M.S.M."/>
            <person name="Mascher T."/>
            <person name="Medema M.H."/>
            <person name="Devos D.P."/>
            <person name="Kaster A.-K."/>
            <person name="Ovreas L."/>
            <person name="Rohde M."/>
            <person name="Galperin M.Y."/>
            <person name="Jogler C."/>
        </authorList>
    </citation>
    <scope>NUCLEOTIDE SEQUENCE [LARGE SCALE GENOMIC DNA]</scope>
    <source>
        <strain evidence="5 6">KOR34</strain>
    </source>
</reference>
<accession>A0A5C5VCC5</accession>